<evidence type="ECO:0000313" key="2">
    <source>
        <dbReference type="Proteomes" id="UP001151002"/>
    </source>
</evidence>
<comment type="caution">
    <text evidence="1">The sequence shown here is derived from an EMBL/GenBank/DDBJ whole genome shotgun (WGS) entry which is preliminary data.</text>
</comment>
<dbReference type="RefSeq" id="WP_267568120.1">
    <property type="nucleotide sequence ID" value="NZ_JAPNTZ010000016.1"/>
</dbReference>
<reference evidence="1" key="1">
    <citation type="submission" date="2022-11" db="EMBL/GenBank/DDBJ databases">
        <authorList>
            <person name="Somphong A."/>
            <person name="Phongsopitanun W."/>
        </authorList>
    </citation>
    <scope>NUCLEOTIDE SEQUENCE</scope>
    <source>
        <strain evidence="1">Pm04-4</strain>
    </source>
</reference>
<dbReference type="Proteomes" id="UP001151002">
    <property type="component" value="Unassembled WGS sequence"/>
</dbReference>
<organism evidence="1 2">
    <name type="scientific">Paractinoplanes pyxinae</name>
    <dbReference type="NCBI Taxonomy" id="2997416"/>
    <lineage>
        <taxon>Bacteria</taxon>
        <taxon>Bacillati</taxon>
        <taxon>Actinomycetota</taxon>
        <taxon>Actinomycetes</taxon>
        <taxon>Micromonosporales</taxon>
        <taxon>Micromonosporaceae</taxon>
        <taxon>Paractinoplanes</taxon>
    </lineage>
</organism>
<accession>A0ABT4BAN9</accession>
<dbReference type="EMBL" id="JAPNTZ010000016">
    <property type="protein sequence ID" value="MCY1143588.1"/>
    <property type="molecule type" value="Genomic_DNA"/>
</dbReference>
<name>A0ABT4BAN9_9ACTN</name>
<proteinExistence type="predicted"/>
<evidence type="ECO:0000313" key="1">
    <source>
        <dbReference type="EMBL" id="MCY1143588.1"/>
    </source>
</evidence>
<protein>
    <submittedName>
        <fullName evidence="1">Uncharacterized protein</fullName>
    </submittedName>
</protein>
<keyword evidence="2" id="KW-1185">Reference proteome</keyword>
<gene>
    <name evidence="1" type="ORF">OWR29_36780</name>
</gene>
<sequence>MSDDNALDDEFARMAGGRKLGQELRRNLEKLRDGGAGPDLAEMARDVLDGRISVRDVSRSSAYAGPLSDAMDRYRDALDGMSDEERQRLVAEAEERFRDDEDSR</sequence>